<dbReference type="PANTHER" id="PTHR38436:SF1">
    <property type="entry name" value="ESTER CYCLASE"/>
    <property type="match status" value="1"/>
</dbReference>
<organism evidence="2 3">
    <name type="scientific">Actinacidiphila guanduensis</name>
    <dbReference type="NCBI Taxonomy" id="310781"/>
    <lineage>
        <taxon>Bacteria</taxon>
        <taxon>Bacillati</taxon>
        <taxon>Actinomycetota</taxon>
        <taxon>Actinomycetes</taxon>
        <taxon>Kitasatosporales</taxon>
        <taxon>Streptomycetaceae</taxon>
        <taxon>Actinacidiphila</taxon>
    </lineage>
</organism>
<reference evidence="2 3" key="1">
    <citation type="submission" date="2016-10" db="EMBL/GenBank/DDBJ databases">
        <authorList>
            <person name="de Groot N.N."/>
        </authorList>
    </citation>
    <scope>NUCLEOTIDE SEQUENCE [LARGE SCALE GENOMIC DNA]</scope>
    <source>
        <strain evidence="2 3">CGMCC 4.2022</strain>
    </source>
</reference>
<protein>
    <submittedName>
        <fullName evidence="2">SnoaL-like domain-containing protein</fullName>
    </submittedName>
</protein>
<sequence length="287" mass="31266">MDPKTVVRDFWASYEKGELETTWAQYVSPELVIHPSSGYEFTRESWLAAEQALFAAFTDVRVEVRDQVADGAKVATRWAVTGRQTGEFFGVPSSGRTATLTGTTVDVVRDGMIAEHWAEVGVPLFLQQLAAADSPDDGAPAPTGRIGTLVGDAEHLTLERLATEVNWRVDDGVAETVAELFTPDGSIGTFGEPAVGTQAIRDWGRAMDRDRPLGNLRHVLSNFRFTTDSPTEASGTFHVTAYVADGPQGNDTLPFAMGVCTDHYVRTQDGWRVRSRVFAPHALHQAA</sequence>
<dbReference type="STRING" id="310781.SAMN05216259_11756"/>
<dbReference type="PANTHER" id="PTHR38436">
    <property type="entry name" value="POLYKETIDE CYCLASE SNOAL-LIKE DOMAIN"/>
    <property type="match status" value="1"/>
</dbReference>
<dbReference type="InterPro" id="IPR032710">
    <property type="entry name" value="NTF2-like_dom_sf"/>
</dbReference>
<dbReference type="Pfam" id="PF13577">
    <property type="entry name" value="SnoaL_4"/>
    <property type="match status" value="1"/>
</dbReference>
<accession>A0A1H0PXY6</accession>
<dbReference type="Proteomes" id="UP000199341">
    <property type="component" value="Unassembled WGS sequence"/>
</dbReference>
<dbReference type="RefSeq" id="WP_176930591.1">
    <property type="nucleotide sequence ID" value="NZ_FNIE01000017.1"/>
</dbReference>
<dbReference type="Gene3D" id="3.10.450.50">
    <property type="match status" value="2"/>
</dbReference>
<dbReference type="EMBL" id="FNIE01000017">
    <property type="protein sequence ID" value="SDP10051.1"/>
    <property type="molecule type" value="Genomic_DNA"/>
</dbReference>
<evidence type="ECO:0000259" key="1">
    <source>
        <dbReference type="Pfam" id="PF13577"/>
    </source>
</evidence>
<dbReference type="GO" id="GO:0030638">
    <property type="term" value="P:polyketide metabolic process"/>
    <property type="evidence" value="ECO:0007669"/>
    <property type="project" value="InterPro"/>
</dbReference>
<dbReference type="SUPFAM" id="SSF54427">
    <property type="entry name" value="NTF2-like"/>
    <property type="match status" value="2"/>
</dbReference>
<dbReference type="InterPro" id="IPR037401">
    <property type="entry name" value="SnoaL-like"/>
</dbReference>
<name>A0A1H0PXY6_9ACTN</name>
<proteinExistence type="predicted"/>
<feature type="domain" description="SnoaL-like" evidence="1">
    <location>
        <begin position="160"/>
        <end position="276"/>
    </location>
</feature>
<dbReference type="Pfam" id="PF07366">
    <property type="entry name" value="SnoaL"/>
    <property type="match status" value="1"/>
</dbReference>
<evidence type="ECO:0000313" key="2">
    <source>
        <dbReference type="EMBL" id="SDP10051.1"/>
    </source>
</evidence>
<keyword evidence="3" id="KW-1185">Reference proteome</keyword>
<dbReference type="AlphaFoldDB" id="A0A1H0PXY6"/>
<dbReference type="InterPro" id="IPR009959">
    <property type="entry name" value="Cyclase_SnoaL-like"/>
</dbReference>
<evidence type="ECO:0000313" key="3">
    <source>
        <dbReference type="Proteomes" id="UP000199341"/>
    </source>
</evidence>
<gene>
    <name evidence="2" type="ORF">SAMN05216259_11756</name>
</gene>